<gene>
    <name evidence="3" type="ORF">SLEP1_g8631</name>
</gene>
<dbReference type="Pfam" id="PF03080">
    <property type="entry name" value="Neprosin"/>
    <property type="match status" value="1"/>
</dbReference>
<keyword evidence="4" id="KW-1185">Reference proteome</keyword>
<proteinExistence type="predicted"/>
<evidence type="ECO:0000259" key="2">
    <source>
        <dbReference type="Pfam" id="PF03080"/>
    </source>
</evidence>
<name>A0AAV5I7Y3_9ROSI</name>
<reference evidence="3 4" key="1">
    <citation type="journal article" date="2021" name="Commun. Biol.">
        <title>The genome of Shorea leprosula (Dipterocarpaceae) highlights the ecological relevance of drought in aseasonal tropical rainforests.</title>
        <authorList>
            <person name="Ng K.K.S."/>
            <person name="Kobayashi M.J."/>
            <person name="Fawcett J.A."/>
            <person name="Hatakeyama M."/>
            <person name="Paape T."/>
            <person name="Ng C.H."/>
            <person name="Ang C.C."/>
            <person name="Tnah L.H."/>
            <person name="Lee C.T."/>
            <person name="Nishiyama T."/>
            <person name="Sese J."/>
            <person name="O'Brien M.J."/>
            <person name="Copetti D."/>
            <person name="Mohd Noor M.I."/>
            <person name="Ong R.C."/>
            <person name="Putra M."/>
            <person name="Sireger I.Z."/>
            <person name="Indrioko S."/>
            <person name="Kosugi Y."/>
            <person name="Izuno A."/>
            <person name="Isagi Y."/>
            <person name="Lee S.L."/>
            <person name="Shimizu K.K."/>
        </authorList>
    </citation>
    <scope>NUCLEOTIDE SEQUENCE [LARGE SCALE GENOMIC DNA]</scope>
    <source>
        <strain evidence="3">214</strain>
    </source>
</reference>
<accession>A0AAV5I7Y3</accession>
<feature type="domain" description="Neprosin PEP catalytic" evidence="2">
    <location>
        <begin position="13"/>
        <end position="57"/>
    </location>
</feature>
<dbReference type="EMBL" id="BPVZ01000009">
    <property type="protein sequence ID" value="GKU95250.1"/>
    <property type="molecule type" value="Genomic_DNA"/>
</dbReference>
<sequence>MWVAIIYSALVLLQVNSNLPLGSVLQNVSVYGGLQFDLGLFVIKDQQTGNWWLAYGLHREGRFLARMEILLQWVVAILQKEARPRQRIYVIKK</sequence>
<evidence type="ECO:0000256" key="1">
    <source>
        <dbReference type="SAM" id="SignalP"/>
    </source>
</evidence>
<protein>
    <recommendedName>
        <fullName evidence="2">Neprosin PEP catalytic domain-containing protein</fullName>
    </recommendedName>
</protein>
<dbReference type="AlphaFoldDB" id="A0AAV5I7Y3"/>
<keyword evidence="1" id="KW-0732">Signal</keyword>
<evidence type="ECO:0000313" key="4">
    <source>
        <dbReference type="Proteomes" id="UP001054252"/>
    </source>
</evidence>
<comment type="caution">
    <text evidence="3">The sequence shown here is derived from an EMBL/GenBank/DDBJ whole genome shotgun (WGS) entry which is preliminary data.</text>
</comment>
<dbReference type="Proteomes" id="UP001054252">
    <property type="component" value="Unassembled WGS sequence"/>
</dbReference>
<feature type="chain" id="PRO_5043876320" description="Neprosin PEP catalytic domain-containing protein" evidence="1">
    <location>
        <begin position="18"/>
        <end position="93"/>
    </location>
</feature>
<feature type="signal peptide" evidence="1">
    <location>
        <begin position="1"/>
        <end position="17"/>
    </location>
</feature>
<organism evidence="3 4">
    <name type="scientific">Rubroshorea leprosula</name>
    <dbReference type="NCBI Taxonomy" id="152421"/>
    <lineage>
        <taxon>Eukaryota</taxon>
        <taxon>Viridiplantae</taxon>
        <taxon>Streptophyta</taxon>
        <taxon>Embryophyta</taxon>
        <taxon>Tracheophyta</taxon>
        <taxon>Spermatophyta</taxon>
        <taxon>Magnoliopsida</taxon>
        <taxon>eudicotyledons</taxon>
        <taxon>Gunneridae</taxon>
        <taxon>Pentapetalae</taxon>
        <taxon>rosids</taxon>
        <taxon>malvids</taxon>
        <taxon>Malvales</taxon>
        <taxon>Dipterocarpaceae</taxon>
        <taxon>Rubroshorea</taxon>
    </lineage>
</organism>
<dbReference type="InterPro" id="IPR004314">
    <property type="entry name" value="Neprosin"/>
</dbReference>
<evidence type="ECO:0000313" key="3">
    <source>
        <dbReference type="EMBL" id="GKU95250.1"/>
    </source>
</evidence>